<dbReference type="EMBL" id="CP014163">
    <property type="protein sequence ID" value="AMB98577.1"/>
    <property type="molecule type" value="Genomic_DNA"/>
</dbReference>
<reference evidence="2" key="2">
    <citation type="submission" date="2016-01" db="EMBL/GenBank/DDBJ databases">
        <title>Six Aerococcus type strain genome sequencing and assembly using PacBio and Illumina Hiseq.</title>
        <authorList>
            <person name="Carkaci D."/>
            <person name="Dargis R."/>
            <person name="Nielsen X.C."/>
            <person name="Skovgaard O."/>
            <person name="Fuursted K."/>
            <person name="Christensen J.J."/>
        </authorList>
    </citation>
    <scope>NUCLEOTIDE SEQUENCE [LARGE SCALE GENOMIC DNA]</scope>
    <source>
        <strain evidence="2">CCUG42038B</strain>
    </source>
</reference>
<accession>A0A0X8FJV8</accession>
<dbReference type="Pfam" id="PF13240">
    <property type="entry name" value="Zn_Ribbon_1"/>
    <property type="match status" value="1"/>
</dbReference>
<protein>
    <submittedName>
        <fullName evidence="1">Uncharacterized protein</fullName>
    </submittedName>
</protein>
<name>A0A0X8FJV8_9LACT</name>
<gene>
    <name evidence="1" type="ORF">AWM75_00575</name>
</gene>
<dbReference type="KEGG" id="auh:AWM75_00575"/>
<organism evidence="1 2">
    <name type="scientific">Aerococcus urinaehominis</name>
    <dbReference type="NCBI Taxonomy" id="128944"/>
    <lineage>
        <taxon>Bacteria</taxon>
        <taxon>Bacillati</taxon>
        <taxon>Bacillota</taxon>
        <taxon>Bacilli</taxon>
        <taxon>Lactobacillales</taxon>
        <taxon>Aerococcaceae</taxon>
        <taxon>Aerococcus</taxon>
    </lineage>
</organism>
<dbReference type="InterPro" id="IPR026870">
    <property type="entry name" value="Zinc_ribbon_dom"/>
</dbReference>
<dbReference type="AlphaFoldDB" id="A0A0X8FJV8"/>
<dbReference type="Proteomes" id="UP000062260">
    <property type="component" value="Chromosome"/>
</dbReference>
<sequence>MYCQNCGQEVPAESNFCIHCGHALKDEGQAVANPSRFNQAGAKFSQVSQDLINRVDRVTGGSGQVKIKFSDLFTEIGKRHQRDEVDEIFTAGSRLTTPAPEDISKEWPRPWYYSRIFIVLMLVALALYVVTVNMDNMITLPALLLVGASVTVLPVVSFFF</sequence>
<evidence type="ECO:0000313" key="2">
    <source>
        <dbReference type="Proteomes" id="UP000062260"/>
    </source>
</evidence>
<dbReference type="STRING" id="128944.AWM75_00575"/>
<proteinExistence type="predicted"/>
<reference evidence="1 2" key="1">
    <citation type="journal article" date="2016" name="Genome Announc.">
        <title>Complete Genome Sequences of Aerococcus christensenii CCUG 28831T, Aerococcus sanguinicola CCUG 43001T, Aerococcus urinae CCUG 36881T, Aerococcus urinaeequi CCUG 28094T, Aerococcus urinaehominis CCUG 42038 BT, and Aerococcus viridans CCUG 4311T.</title>
        <authorList>
            <person name="Carkaci D."/>
            <person name="Dargis R."/>
            <person name="Nielsen X.C."/>
            <person name="Skovgaard O."/>
            <person name="Fuursted K."/>
            <person name="Christensen J.J."/>
        </authorList>
    </citation>
    <scope>NUCLEOTIDE SEQUENCE [LARGE SCALE GENOMIC DNA]</scope>
    <source>
        <strain evidence="1 2">CCUG42038B</strain>
    </source>
</reference>
<keyword evidence="2" id="KW-1185">Reference proteome</keyword>
<evidence type="ECO:0000313" key="1">
    <source>
        <dbReference type="EMBL" id="AMB98577.1"/>
    </source>
</evidence>